<comment type="catalytic activity">
    <reaction evidence="12 15">
        <text>Couples ATP hydrolysis with the unwinding of duplex DNA by translocating in the 3'-5' direction.</text>
        <dbReference type="EC" id="5.6.2.4"/>
    </reaction>
</comment>
<dbReference type="CDD" id="cd17992">
    <property type="entry name" value="DEXHc_RecG"/>
    <property type="match status" value="1"/>
</dbReference>
<sequence>MEKSSPVTEIKGIGPKTEELFQKTGVYTVGDILLRFPRTYMQYPPMIVPAELNEDTFVDGKIYAISLRVDKSPFTRMGRNHKAITTIRLSGIEMVWFSMPYIKNEIKVGRQLVFYGKLRLKGQQLHMEQPKIFDSNDYQELVSLYLPIYSIIKGISNDAMQKVVRQLLNEDPLLSDYLPNSIRKEYHLCEYNYSIKQIHFPDSMESLIDARRRLVFDEFFLFIMNMRFQKQKQEKESSGFAFMDYAYVENLLKKLPFTLTEGQMKSLKEIANDLSGKYRMQRLLQGDVGSGKTIIAFLLMAWASHLGYQSAIMAPTEVLASQHYETFCKYCKEFDLDIPVVLLTGQMKAKEKRESYQTIAEAKNAIIVGTHALIQEKIVYQGLSLVITDEQHRFGVKQREAFSNKGLSPHILVMSATPIPRTLGIILYGDLDISVIDHVPSKRLPIKNSVVGTRFRSKSYDWIKKEVDSGHQAYVICPLVEESENAEGENVIDYTKRLQAYFGDSIQVGTLHGKMKGAQKVAVMEAFLRNEIQVLVSTTVVEVGVNVPNATVMLIENADKFGLAQLHQLRGRVGRGDAQSYCIFMNTSTSKTAQKRLEILNQSNDGFYIASCDLKLRGPGDFFGIRQSGDLAFKLADIYQDATELEAASEAANRILEEDPELSSPYHQKLRHEMEQIMSQFRDNINL</sequence>
<comment type="similarity">
    <text evidence="1 15">Belongs to the helicase family. RecG subfamily.</text>
</comment>
<dbReference type="Pfam" id="PF19833">
    <property type="entry name" value="RecG_dom3_C"/>
    <property type="match status" value="1"/>
</dbReference>
<dbReference type="GO" id="GO:0016887">
    <property type="term" value="F:ATP hydrolysis activity"/>
    <property type="evidence" value="ECO:0007669"/>
    <property type="project" value="RHEA"/>
</dbReference>
<dbReference type="InterPro" id="IPR012340">
    <property type="entry name" value="NA-bd_OB-fold"/>
</dbReference>
<dbReference type="GO" id="GO:0043138">
    <property type="term" value="F:3'-5' DNA helicase activity"/>
    <property type="evidence" value="ECO:0007669"/>
    <property type="project" value="UniProtKB-EC"/>
</dbReference>
<keyword evidence="7 15" id="KW-0067">ATP-binding</keyword>
<dbReference type="PANTHER" id="PTHR47964">
    <property type="entry name" value="ATP-DEPENDENT DNA HELICASE HOMOLOG RECG, CHLOROPLASTIC"/>
    <property type="match status" value="1"/>
</dbReference>
<dbReference type="Proteomes" id="UP000224563">
    <property type="component" value="Unassembled WGS sequence"/>
</dbReference>
<dbReference type="Pfam" id="PF00271">
    <property type="entry name" value="Helicase_C"/>
    <property type="match status" value="1"/>
</dbReference>
<evidence type="ECO:0000256" key="1">
    <source>
        <dbReference type="ARBA" id="ARBA00007504"/>
    </source>
</evidence>
<dbReference type="NCBIfam" id="TIGR00643">
    <property type="entry name" value="recG"/>
    <property type="match status" value="1"/>
</dbReference>
<keyword evidence="8" id="KW-0238">DNA-binding</keyword>
<evidence type="ECO:0000256" key="10">
    <source>
        <dbReference type="ARBA" id="ARBA00023204"/>
    </source>
</evidence>
<dbReference type="PROSITE" id="PS51192">
    <property type="entry name" value="HELICASE_ATP_BIND_1"/>
    <property type="match status" value="1"/>
</dbReference>
<dbReference type="InterPro" id="IPR033454">
    <property type="entry name" value="RecG_wedge"/>
</dbReference>
<organism evidence="18 19">
    <name type="scientific">Agathobacter ruminis</name>
    <dbReference type="NCBI Taxonomy" id="1712665"/>
    <lineage>
        <taxon>Bacteria</taxon>
        <taxon>Bacillati</taxon>
        <taxon>Bacillota</taxon>
        <taxon>Clostridia</taxon>
        <taxon>Lachnospirales</taxon>
        <taxon>Lachnospiraceae</taxon>
        <taxon>Agathobacter</taxon>
    </lineage>
</organism>
<evidence type="ECO:0000256" key="12">
    <source>
        <dbReference type="ARBA" id="ARBA00034617"/>
    </source>
</evidence>
<dbReference type="SMART" id="SM00490">
    <property type="entry name" value="HELICc"/>
    <property type="match status" value="1"/>
</dbReference>
<dbReference type="NCBIfam" id="NF008168">
    <property type="entry name" value="PRK10917.2-2"/>
    <property type="match status" value="1"/>
</dbReference>
<dbReference type="EMBL" id="PDYG01000005">
    <property type="protein sequence ID" value="PHU38592.1"/>
    <property type="molecule type" value="Genomic_DNA"/>
</dbReference>
<keyword evidence="4 15" id="KW-0227">DNA damage</keyword>
<dbReference type="Gene3D" id="2.40.50.140">
    <property type="entry name" value="Nucleic acid-binding proteins"/>
    <property type="match status" value="1"/>
</dbReference>
<proteinExistence type="inferred from homology"/>
<feature type="domain" description="Helicase ATP-binding" evidence="16">
    <location>
        <begin position="273"/>
        <end position="436"/>
    </location>
</feature>
<accession>A0A2G3E5N1</accession>
<dbReference type="InterPro" id="IPR047112">
    <property type="entry name" value="RecG/Mfd"/>
</dbReference>
<evidence type="ECO:0000259" key="17">
    <source>
        <dbReference type="PROSITE" id="PS51194"/>
    </source>
</evidence>
<evidence type="ECO:0000256" key="7">
    <source>
        <dbReference type="ARBA" id="ARBA00022840"/>
    </source>
</evidence>
<dbReference type="Pfam" id="PF17191">
    <property type="entry name" value="RecG_wedge"/>
    <property type="match status" value="1"/>
</dbReference>
<dbReference type="InterPro" id="IPR011545">
    <property type="entry name" value="DEAD/DEAH_box_helicase_dom"/>
</dbReference>
<keyword evidence="10 15" id="KW-0234">DNA repair</keyword>
<keyword evidence="6 15" id="KW-0347">Helicase</keyword>
<dbReference type="SUPFAM" id="SSF50249">
    <property type="entry name" value="Nucleic acid-binding proteins"/>
    <property type="match status" value="1"/>
</dbReference>
<dbReference type="SUPFAM" id="SSF52540">
    <property type="entry name" value="P-loop containing nucleoside triphosphate hydrolases"/>
    <property type="match status" value="2"/>
</dbReference>
<evidence type="ECO:0000256" key="11">
    <source>
        <dbReference type="ARBA" id="ARBA00023235"/>
    </source>
</evidence>
<dbReference type="InterPro" id="IPR045562">
    <property type="entry name" value="RecG_dom3_C"/>
</dbReference>
<dbReference type="EC" id="5.6.2.4" evidence="13 15"/>
<evidence type="ECO:0000256" key="15">
    <source>
        <dbReference type="RuleBase" id="RU363016"/>
    </source>
</evidence>
<evidence type="ECO:0000256" key="5">
    <source>
        <dbReference type="ARBA" id="ARBA00022801"/>
    </source>
</evidence>
<dbReference type="NCBIfam" id="NF008165">
    <property type="entry name" value="PRK10917.1-3"/>
    <property type="match status" value="1"/>
</dbReference>
<evidence type="ECO:0000256" key="9">
    <source>
        <dbReference type="ARBA" id="ARBA00023172"/>
    </source>
</evidence>
<evidence type="ECO:0000256" key="6">
    <source>
        <dbReference type="ARBA" id="ARBA00022806"/>
    </source>
</evidence>
<evidence type="ECO:0000259" key="16">
    <source>
        <dbReference type="PROSITE" id="PS51192"/>
    </source>
</evidence>
<comment type="catalytic activity">
    <reaction evidence="14 15">
        <text>ATP + H2O = ADP + phosphate + H(+)</text>
        <dbReference type="Rhea" id="RHEA:13065"/>
        <dbReference type="ChEBI" id="CHEBI:15377"/>
        <dbReference type="ChEBI" id="CHEBI:15378"/>
        <dbReference type="ChEBI" id="CHEBI:30616"/>
        <dbReference type="ChEBI" id="CHEBI:43474"/>
        <dbReference type="ChEBI" id="CHEBI:456216"/>
        <dbReference type="EC" id="5.6.2.4"/>
    </reaction>
</comment>
<comment type="caution">
    <text evidence="18">The sequence shown here is derived from an EMBL/GenBank/DDBJ whole genome shotgun (WGS) entry which is preliminary data.</text>
</comment>
<evidence type="ECO:0000256" key="13">
    <source>
        <dbReference type="ARBA" id="ARBA00034808"/>
    </source>
</evidence>
<evidence type="ECO:0000313" key="18">
    <source>
        <dbReference type="EMBL" id="PHU38592.1"/>
    </source>
</evidence>
<dbReference type="InterPro" id="IPR004609">
    <property type="entry name" value="ATP-dep_DNA_helicase_RecG"/>
</dbReference>
<keyword evidence="19" id="KW-1185">Reference proteome</keyword>
<dbReference type="PROSITE" id="PS51194">
    <property type="entry name" value="HELICASE_CTER"/>
    <property type="match status" value="1"/>
</dbReference>
<gene>
    <name evidence="18" type="ORF">CSX02_01795</name>
</gene>
<evidence type="ECO:0000256" key="2">
    <source>
        <dbReference type="ARBA" id="ARBA00017846"/>
    </source>
</evidence>
<name>A0A2G3E5N1_9FIRM</name>
<dbReference type="InterPro" id="IPR001650">
    <property type="entry name" value="Helicase_C-like"/>
</dbReference>
<dbReference type="GO" id="GO:0005524">
    <property type="term" value="F:ATP binding"/>
    <property type="evidence" value="ECO:0007669"/>
    <property type="project" value="UniProtKB-KW"/>
</dbReference>
<reference evidence="18 19" key="1">
    <citation type="submission" date="2017-10" db="EMBL/GenBank/DDBJ databases">
        <title>Resolving the taxonomy of Roseburia spp., Eubacterium rectale and Agathobacter spp. through phylogenomic analysis.</title>
        <authorList>
            <person name="Sheridan P.O."/>
            <person name="Walker A.W."/>
            <person name="Duncan S.H."/>
            <person name="Scott K.P."/>
            <person name="Toole P.W.O."/>
            <person name="Luis P."/>
            <person name="Flint H.J."/>
        </authorList>
    </citation>
    <scope>NUCLEOTIDE SEQUENCE [LARGE SCALE GENOMIC DNA]</scope>
    <source>
        <strain evidence="18 19">JK623</strain>
    </source>
</reference>
<dbReference type="AlphaFoldDB" id="A0A2G3E5N1"/>
<keyword evidence="5 15" id="KW-0378">Hydrolase</keyword>
<feature type="domain" description="Helicase C-terminal" evidence="17">
    <location>
        <begin position="459"/>
        <end position="615"/>
    </location>
</feature>
<dbReference type="SMART" id="SM00487">
    <property type="entry name" value="DEXDc"/>
    <property type="match status" value="1"/>
</dbReference>
<dbReference type="RefSeq" id="WP_099385413.1">
    <property type="nucleotide sequence ID" value="NZ_JANSWH010000045.1"/>
</dbReference>
<dbReference type="GO" id="GO:0006281">
    <property type="term" value="P:DNA repair"/>
    <property type="evidence" value="ECO:0007669"/>
    <property type="project" value="UniProtKB-UniRule"/>
</dbReference>
<dbReference type="GO" id="GO:0003677">
    <property type="term" value="F:DNA binding"/>
    <property type="evidence" value="ECO:0007669"/>
    <property type="project" value="UniProtKB-KW"/>
</dbReference>
<evidence type="ECO:0000256" key="3">
    <source>
        <dbReference type="ARBA" id="ARBA00022741"/>
    </source>
</evidence>
<keyword evidence="3 15" id="KW-0547">Nucleotide-binding</keyword>
<keyword evidence="9 15" id="KW-0233">DNA recombination</keyword>
<evidence type="ECO:0000256" key="4">
    <source>
        <dbReference type="ARBA" id="ARBA00022763"/>
    </source>
</evidence>
<keyword evidence="11" id="KW-0413">Isomerase</keyword>
<evidence type="ECO:0000256" key="8">
    <source>
        <dbReference type="ARBA" id="ARBA00023125"/>
    </source>
</evidence>
<dbReference type="Pfam" id="PF00270">
    <property type="entry name" value="DEAD"/>
    <property type="match status" value="1"/>
</dbReference>
<dbReference type="Gene3D" id="3.40.50.300">
    <property type="entry name" value="P-loop containing nucleotide triphosphate hydrolases"/>
    <property type="match status" value="2"/>
</dbReference>
<evidence type="ECO:0000256" key="14">
    <source>
        <dbReference type="ARBA" id="ARBA00048988"/>
    </source>
</evidence>
<dbReference type="CDD" id="cd04488">
    <property type="entry name" value="RecG_wedge_OBF"/>
    <property type="match status" value="1"/>
</dbReference>
<evidence type="ECO:0000313" key="19">
    <source>
        <dbReference type="Proteomes" id="UP000224563"/>
    </source>
</evidence>
<dbReference type="InterPro" id="IPR014001">
    <property type="entry name" value="Helicase_ATP-bd"/>
</dbReference>
<dbReference type="GO" id="GO:0006310">
    <property type="term" value="P:DNA recombination"/>
    <property type="evidence" value="ECO:0007669"/>
    <property type="project" value="UniProtKB-UniRule"/>
</dbReference>
<dbReference type="PANTHER" id="PTHR47964:SF1">
    <property type="entry name" value="ATP-DEPENDENT DNA HELICASE HOMOLOG RECG, CHLOROPLASTIC"/>
    <property type="match status" value="1"/>
</dbReference>
<protein>
    <recommendedName>
        <fullName evidence="2 15">ATP-dependent DNA helicase RecG</fullName>
        <ecNumber evidence="13 15">5.6.2.4</ecNumber>
    </recommendedName>
</protein>
<comment type="function">
    <text evidence="15">Plays a critical role in recombination and DNA repair. Helps process Holliday junction intermediates to mature products by catalyzing branch migration. Has replication fork regression activity, unwinds stalled or blocked replication forks to make a HJ that can be resolved. Has a DNA unwinding activity characteristic of a DNA helicase with 3'-5' polarity.</text>
</comment>
<dbReference type="InterPro" id="IPR027417">
    <property type="entry name" value="P-loop_NTPase"/>
</dbReference>
<reference evidence="18 19" key="2">
    <citation type="submission" date="2017-10" db="EMBL/GenBank/DDBJ databases">
        <authorList>
            <person name="Banno H."/>
            <person name="Chua N.-H."/>
        </authorList>
    </citation>
    <scope>NUCLEOTIDE SEQUENCE [LARGE SCALE GENOMIC DNA]</scope>
    <source>
        <strain evidence="18 19">JK623</strain>
    </source>
</reference>